<dbReference type="AlphaFoldDB" id="A0A563VZL0"/>
<keyword evidence="1" id="KW-0812">Transmembrane</keyword>
<dbReference type="Proteomes" id="UP000320055">
    <property type="component" value="Unassembled WGS sequence"/>
</dbReference>
<dbReference type="EMBL" id="CAACVJ010000457">
    <property type="protein sequence ID" value="VEP16902.1"/>
    <property type="molecule type" value="Genomic_DNA"/>
</dbReference>
<evidence type="ECO:0000313" key="3">
    <source>
        <dbReference type="Proteomes" id="UP000320055"/>
    </source>
</evidence>
<gene>
    <name evidence="2" type="ORF">H1P_510005</name>
</gene>
<evidence type="ECO:0000256" key="1">
    <source>
        <dbReference type="SAM" id="Phobius"/>
    </source>
</evidence>
<keyword evidence="1" id="KW-1133">Transmembrane helix</keyword>
<evidence type="ECO:0000313" key="2">
    <source>
        <dbReference type="EMBL" id="VEP16902.1"/>
    </source>
</evidence>
<sequence length="65" mass="7263">MRDGEAESFREASPLGRSVALKCDGCKSLSSARGCLSITPDLILFFFSFTFIYAYLLNIKNLLHK</sequence>
<accession>A0A563VZL0</accession>
<keyword evidence="3" id="KW-1185">Reference proteome</keyword>
<keyword evidence="1" id="KW-0472">Membrane</keyword>
<organism evidence="2 3">
    <name type="scientific">Hyella patelloides LEGE 07179</name>
    <dbReference type="NCBI Taxonomy" id="945734"/>
    <lineage>
        <taxon>Bacteria</taxon>
        <taxon>Bacillati</taxon>
        <taxon>Cyanobacteriota</taxon>
        <taxon>Cyanophyceae</taxon>
        <taxon>Pleurocapsales</taxon>
        <taxon>Hyellaceae</taxon>
        <taxon>Hyella</taxon>
    </lineage>
</organism>
<reference evidence="2 3" key="1">
    <citation type="submission" date="2019-01" db="EMBL/GenBank/DDBJ databases">
        <authorList>
            <person name="Brito A."/>
        </authorList>
    </citation>
    <scope>NUCLEOTIDE SEQUENCE [LARGE SCALE GENOMIC DNA]</scope>
    <source>
        <strain evidence="2">1</strain>
    </source>
</reference>
<name>A0A563VZL0_9CYAN</name>
<protein>
    <submittedName>
        <fullName evidence="2">Uncharacterized protein</fullName>
    </submittedName>
</protein>
<proteinExistence type="predicted"/>
<feature type="transmembrane region" description="Helical" evidence="1">
    <location>
        <begin position="42"/>
        <end position="59"/>
    </location>
</feature>